<gene>
    <name evidence="5" type="ORF">F3Y22_tig00117056pilonHSYRG01049</name>
</gene>
<organism evidence="5 6">
    <name type="scientific">Hibiscus syriacus</name>
    <name type="common">Rose of Sharon</name>
    <dbReference type="NCBI Taxonomy" id="106335"/>
    <lineage>
        <taxon>Eukaryota</taxon>
        <taxon>Viridiplantae</taxon>
        <taxon>Streptophyta</taxon>
        <taxon>Embryophyta</taxon>
        <taxon>Tracheophyta</taxon>
        <taxon>Spermatophyta</taxon>
        <taxon>Magnoliopsida</taxon>
        <taxon>eudicotyledons</taxon>
        <taxon>Gunneridae</taxon>
        <taxon>Pentapetalae</taxon>
        <taxon>rosids</taxon>
        <taxon>malvids</taxon>
        <taxon>Malvales</taxon>
        <taxon>Malvaceae</taxon>
        <taxon>Malvoideae</taxon>
        <taxon>Hibiscus</taxon>
    </lineage>
</organism>
<evidence type="ECO:0000256" key="1">
    <source>
        <dbReference type="ARBA" id="ARBA00022679"/>
    </source>
</evidence>
<proteinExistence type="predicted"/>
<dbReference type="CDD" id="cd09272">
    <property type="entry name" value="RNase_HI_RT_Ty1"/>
    <property type="match status" value="1"/>
</dbReference>
<evidence type="ECO:0000256" key="3">
    <source>
        <dbReference type="SAM" id="MobiDB-lite"/>
    </source>
</evidence>
<feature type="region of interest" description="Disordered" evidence="3">
    <location>
        <begin position="2500"/>
        <end position="2524"/>
    </location>
</feature>
<name>A0A6A2WWP0_HIBSY</name>
<feature type="domain" description="Integrase catalytic" evidence="4">
    <location>
        <begin position="843"/>
        <end position="935"/>
    </location>
</feature>
<dbReference type="GO" id="GO:0015074">
    <property type="term" value="P:DNA integration"/>
    <property type="evidence" value="ECO:0007669"/>
    <property type="project" value="InterPro"/>
</dbReference>
<accession>A0A6A2WWP0</accession>
<evidence type="ECO:0000313" key="6">
    <source>
        <dbReference type="Proteomes" id="UP000436088"/>
    </source>
</evidence>
<dbReference type="InterPro" id="IPR056647">
    <property type="entry name" value="DUF7745"/>
</dbReference>
<sequence>MEIALRISDRIAILLVILANPEKGTASVSVASELSTEEAVVLTNLGSLYSEIIWQISLCNETMADEKRTADQEGESDDDTSIPALRYMNPISVRSGSEFLGSAEREYLSLVRSNESLHRHSQHGLSRLRGGRNGRHLNALNIDSETPHSLPEMFTSPYRCRADAESLNSASKILGMVLAQIFFETLGFNGISCYPGFADTSLSVKCRYLGKEITYHLEATSQLLWTLPPSIHTPGIEHKKAGETNNLSHGTWLLDTLQCYCRVLEYFVNSSLLLYGNSASKTQLVGAGLLNGIFSIPRDPENFVRMLQCEVLDVILPIWNHPLFPNCCPGFMASVVSLVMHSRGSPATSETNSVEMAMEWLVSHADDPVQEDDELARALALSLGNSSETSKVDSVDKLMGFRLPKLTEEGPPPLPPIDDILNASLKLFQCSNNMTFSLTDLFVALCNHNKGEDRPKVLSFLIQQLKLCPLDFSKDSTALCMISHIVALFLSEDGNTREIAGQNGIVPAVIDILMEFKARNDLGSKITAPKCISALLLISDDMLQSRSRIFYGMMEVNFGIVKFGRRYEFVDGGVLIHSDSQELSETIQTKPDSSGSDGCRRREGKQPEGMKDEDWALLDRQALGYVREAIGLKQSSFDEAIIQLRMTEGASVAQHLNELNTITTQLSSVEIEFDDEVRALILLSSLPDSWNATVTAVSSHFKRDCRALKKDTGAQESANVTEETGDAMILSVNSPIESWILDSGASFHSTPCQESWRTMSVVILGSLMEKDIAQPFQAVNGRLPKEHSSLLVARPYERERDEDTFVKREAAGSKECRCRTMRGLHLWQTKESQFCKDWQDTQDRKESTETVDSEISVQNNGIKMETTVPKTPQHNGVAERMNRTLNERARSMRIHAGLPKFLWAEAINTAAYLINRGPSVPLDGRIPEEVWSKKEINLSHLRVFGCISYFGYRFWDYENRKIIRSRDVIFNENVMYKDRSTAESKCYDEAMQVEDSVKWESSMKDEMDSLMSNQTWELAELPPGKKALHNKWIYRIKEEHDGSKRYKARLVVKGFQQKEDVKTAFLHGDLEEEIYMRQPEGFIEADKKTWLRHARDYTLEAKIVEAVCYEGSGRCKADSWDEDQERHKVGTLMLSQAEYINKVLSRFNMQDAKPVSTPLGVHFRLSKDQSPKTEEERAHMVKVPYASAIGSLMYAMVCTRPDIAHAVGAVSRYMNNPGKVHWEAVKWILRYLRGTTNKALCFKGGDMILTGYVDADLAGNVDIRRSTTGYVYTLGGTAVSWVSQLQKIVALSTTEAEYVAVTEASKEMVWLQSFLEELGKNKKTISYANEKESITPFEKILGKSTGYLCIEETEKLLLLACDLIRRHVPAAVMQAVLQHLLEDPQTLQTAMELEIKQTLSGSRHAGRVSPRTSMAPVICRDPVGFMKAATAICQLESSGGRPFIVLLKEKERDRDKLKASGAEVGLGSNESVQIPESKVNDGTGRYSKGHKKIPANLAQVIDQLLEIVLKYPSEKGHEDNAIGLTSMEIDEPASKVKGVILKRDSEMGQHRVSNQSDASGSPGIVHHILHSLLPLSVDKSSGLDEWRDKLSEKASWFLVVLCGRSCEGRKRVINELVKALSSLFNVESNSINNSLVPDKRVFGFADLSYSILSKNSSSSNLPGTGCSPDIAKSMIEGRVVQYLTNILEVIDLDHSDAPKTVNLMLKALESLTRAANANEQFFKLDGSNKKKSSERHIDQVTVSAVDEIEHTQNGSGQQADVDAEVTEQQQHQATSQIENYNANSNDPIDQDMRVEVEPAASNTHVELVMDFMHEEIEGGVLHNTEQIEMTFRVENRADDDMGDEDDDMADDGDDDEGEGEDEDIAEDGAGMISLADTYVEDHDDYGLGDDYNDDMIDEEDDDFDGHRVIEVRWREALDGLDHLQVLGQPGAASGLIDQTAEPFEGVNVDDLFGLRRPVGFERRRSNGRSSFDRSVTEVNGFQLPLLLRPSQSGDLSSMRSSGGNSFRDLEAISSGSFDVTQFYMFDAPGRPYDQAPNGLFGHRLGCAAPTPLTDYSVGMDHCICKGGGGGDGRWTDDGQPQASAQAAAIAQAVEEQFISHFCSTTPSNDLAERHSQNSGIQELQPLGATPSNDGKAVPNSLSVAGEMAESIQRREGILSQTFSLNNAPDERDNMEIGDRNGATVSDQVEQFSEMVNLPEGDSAVPGNLSLQAMGDDGLSGGDGRAGNHSLTDSALEMPVPGDSNGSSLHEHIDVEMNTTDAEGNQTEQSIPLEIGAGEPDTLESQDANQADQASVNIEGPEVLASQQSQSVRPPTDVPPSADNIDLEFLAALPPDIQAEVLAQQRAQRVALQAEGRPVDMDNTSIIATFPADIREEVLLTSSEEVLSLLPLPLLAEAQMLRDRATSHYHARSLFGGSHRLSNRRNGLGLVRQTVMDRGVGITLGRRPGSTISSGLKDDEIEGEPLLNSNSLKAIISPSTASTGIAICCFLWFSVQPSLTESELGKGMGPEPDGSGSGFISKDGSGEVTLNSGGVGFRVEDARFCLGPSRSRPEAMRAQMSLNQMEVHLQTDGQQQHAKDERNCAVSFEKKMGELKAKRERQGVIVSLGTDLGRCGGANPSPYVTDSRTRIWSERLCPRVVFTSAWDSGSLLELTPYGPRDGIHLRMDIRSNMERTVQKDVEDNANVLRLSEQSQLTNGDSMIPGYVSELFGYTHINLYGDIPYLLDVPINRNMFRALAQFWNPAYSCFTFGRVDMTPTIEEHQALVRCPRSQIDRIYTKLPVTPSFKKKLLLMTGMSEDWVIRNIKKKGDSECISWAALKEVIAHHPDKRKKLDLFALGIYGLVIFPKVLGYVDVSVVDLFERLDKHVDPVPVILAETFRAPGRVFIEGFSPLKDFLSKEWPGGFTEEKWMVIFKDIRDGDILWRASWNTSSDILYRCGERDWVPLPGIWGSVGYAPLLVSRQYGSRQFIPATWDLVGSDFAFKGDQYKGKVKGVAEAWKQTRRVNLFTYDLGLSQEYEQWRSGRVNDNIPIVNPENIQLIEEQLRVVPSPLELAKHDFEAERRQWRMTLQKLEDEVYQKGLEIDIQKSRADRIEKVEKQLRLDFDDLRSTYQRMVKAQAGSSSSKSVELRQEVASLKRVAGESQEELKQSRHQVKILSKENDSLEQRLQKSQAQNEKLKEKISSLETALRRYQSKEGNSSRGEVESLKRQVSELEAMVQEFQRQSSELSIVPYEGDIQWHFRWE</sequence>
<dbReference type="GO" id="GO:0016740">
    <property type="term" value="F:transferase activity"/>
    <property type="evidence" value="ECO:0007669"/>
    <property type="project" value="UniProtKB-KW"/>
</dbReference>
<feature type="region of interest" description="Disordered" evidence="3">
    <location>
        <begin position="1835"/>
        <end position="1867"/>
    </location>
</feature>
<dbReference type="EMBL" id="VEPZ02001788">
    <property type="protein sequence ID" value="KAE8654176.1"/>
    <property type="molecule type" value="Genomic_DNA"/>
</dbReference>
<keyword evidence="1" id="KW-0808">Transferase</keyword>
<dbReference type="InterPro" id="IPR012337">
    <property type="entry name" value="RNaseH-like_sf"/>
</dbReference>
<dbReference type="Gene3D" id="3.30.420.10">
    <property type="entry name" value="Ribonuclease H-like superfamily/Ribonuclease H"/>
    <property type="match status" value="1"/>
</dbReference>
<keyword evidence="6" id="KW-1185">Reference proteome</keyword>
<dbReference type="InterPro" id="IPR036397">
    <property type="entry name" value="RNaseH_sf"/>
</dbReference>
<dbReference type="Pfam" id="PF14377">
    <property type="entry name" value="UBM"/>
    <property type="match status" value="2"/>
</dbReference>
<dbReference type="Gene3D" id="6.10.250.1630">
    <property type="match status" value="1"/>
</dbReference>
<dbReference type="Pfam" id="PF14223">
    <property type="entry name" value="Retrotran_gag_2"/>
    <property type="match status" value="1"/>
</dbReference>
<dbReference type="PROSITE" id="PS50330">
    <property type="entry name" value="UIM"/>
    <property type="match status" value="1"/>
</dbReference>
<evidence type="ECO:0000256" key="2">
    <source>
        <dbReference type="SAM" id="Coils"/>
    </source>
</evidence>
<dbReference type="PANTHER" id="PTHR48200:SF1">
    <property type="entry name" value="AMINOTRANSFERASE-LIKE PLANT MOBILE DOMAIN-CONTAINING PROTEIN"/>
    <property type="match status" value="1"/>
</dbReference>
<dbReference type="Pfam" id="PF24924">
    <property type="entry name" value="DUF7745"/>
    <property type="match status" value="2"/>
</dbReference>
<evidence type="ECO:0000313" key="5">
    <source>
        <dbReference type="EMBL" id="KAE8654176.1"/>
    </source>
</evidence>
<dbReference type="InterPro" id="IPR003903">
    <property type="entry name" value="UIM_dom"/>
</dbReference>
<dbReference type="InterPro" id="IPR001584">
    <property type="entry name" value="Integrase_cat-core"/>
</dbReference>
<feature type="compositionally biased region" description="Acidic residues" evidence="3">
    <location>
        <begin position="1840"/>
        <end position="1866"/>
    </location>
</feature>
<dbReference type="Pfam" id="PF07727">
    <property type="entry name" value="RVT_2"/>
    <property type="match status" value="1"/>
</dbReference>
<protein>
    <submittedName>
        <fullName evidence="5">E3 ubiquitin protein ligase upl2, putative isoform 2</fullName>
    </submittedName>
</protein>
<dbReference type="SUPFAM" id="SSF53098">
    <property type="entry name" value="Ribonuclease H-like"/>
    <property type="match status" value="1"/>
</dbReference>
<dbReference type="PROSITE" id="PS50994">
    <property type="entry name" value="INTEGRASE"/>
    <property type="match status" value="1"/>
</dbReference>
<keyword evidence="2" id="KW-0175">Coiled coil</keyword>
<dbReference type="InterPro" id="IPR057670">
    <property type="entry name" value="SH3_retrovirus"/>
</dbReference>
<dbReference type="GO" id="GO:0003676">
    <property type="term" value="F:nucleic acid binding"/>
    <property type="evidence" value="ECO:0007669"/>
    <property type="project" value="InterPro"/>
</dbReference>
<evidence type="ECO:0000259" key="4">
    <source>
        <dbReference type="PROSITE" id="PS50994"/>
    </source>
</evidence>
<feature type="compositionally biased region" description="Basic and acidic residues" evidence="3">
    <location>
        <begin position="598"/>
        <end position="611"/>
    </location>
</feature>
<dbReference type="InterPro" id="IPR025527">
    <property type="entry name" value="HUWE1/Rev1_UBM"/>
</dbReference>
<comment type="caution">
    <text evidence="5">The sequence shown here is derived from an EMBL/GenBank/DDBJ whole genome shotgun (WGS) entry which is preliminary data.</text>
</comment>
<feature type="region of interest" description="Disordered" evidence="3">
    <location>
        <begin position="583"/>
        <end position="611"/>
    </location>
</feature>
<feature type="compositionally biased region" description="Polar residues" evidence="3">
    <location>
        <begin position="583"/>
        <end position="596"/>
    </location>
</feature>
<reference evidence="5" key="1">
    <citation type="submission" date="2019-09" db="EMBL/GenBank/DDBJ databases">
        <title>Draft genome information of white flower Hibiscus syriacus.</title>
        <authorList>
            <person name="Kim Y.-M."/>
        </authorList>
    </citation>
    <scope>NUCLEOTIDE SEQUENCE [LARGE SCALE GENOMIC DNA]</scope>
    <source>
        <strain evidence="5">YM2019G1</strain>
    </source>
</reference>
<dbReference type="PANTHER" id="PTHR48200">
    <property type="entry name" value="PROTEIN, PUTATIVE-RELATED"/>
    <property type="match status" value="1"/>
</dbReference>
<dbReference type="Proteomes" id="UP000436088">
    <property type="component" value="Unassembled WGS sequence"/>
</dbReference>
<dbReference type="InterPro" id="IPR013103">
    <property type="entry name" value="RVT_2"/>
</dbReference>
<feature type="coiled-coil region" evidence="2">
    <location>
        <begin position="3141"/>
        <end position="3225"/>
    </location>
</feature>
<dbReference type="Pfam" id="PF25597">
    <property type="entry name" value="SH3_retrovirus"/>
    <property type="match status" value="1"/>
</dbReference>